<accession>A0A7W1XB71</accession>
<dbReference type="Pfam" id="PF06949">
    <property type="entry name" value="DUF1292"/>
    <property type="match status" value="1"/>
</dbReference>
<dbReference type="EMBL" id="JACEIP010000016">
    <property type="protein sequence ID" value="MBA4543483.1"/>
    <property type="molecule type" value="Genomic_DNA"/>
</dbReference>
<dbReference type="InterPro" id="IPR009711">
    <property type="entry name" value="UPF0473"/>
</dbReference>
<comment type="similarity">
    <text evidence="1 2">Belongs to the UPF0473 family.</text>
</comment>
<dbReference type="HAMAP" id="MF_01448">
    <property type="entry name" value="UPF0473"/>
    <property type="match status" value="1"/>
</dbReference>
<evidence type="ECO:0000256" key="1">
    <source>
        <dbReference type="ARBA" id="ARBA00008439"/>
    </source>
</evidence>
<dbReference type="OrthoDB" id="2086132at2"/>
<organism evidence="3 4">
    <name type="scientific">Thermoactinomyces daqus</name>
    <dbReference type="NCBI Taxonomy" id="1329516"/>
    <lineage>
        <taxon>Bacteria</taxon>
        <taxon>Bacillati</taxon>
        <taxon>Bacillota</taxon>
        <taxon>Bacilli</taxon>
        <taxon>Bacillales</taxon>
        <taxon>Thermoactinomycetaceae</taxon>
        <taxon>Thermoactinomyces</taxon>
    </lineage>
</organism>
<evidence type="ECO:0000313" key="3">
    <source>
        <dbReference type="EMBL" id="MBA4543483.1"/>
    </source>
</evidence>
<name>A0A7W1XB71_9BACL</name>
<reference evidence="3 4" key="1">
    <citation type="submission" date="2020-07" db="EMBL/GenBank/DDBJ databases">
        <authorList>
            <person name="Feng H."/>
        </authorList>
    </citation>
    <scope>NUCLEOTIDE SEQUENCE [LARGE SCALE GENOMIC DNA]</scope>
    <source>
        <strain evidence="4">s-11</strain>
    </source>
</reference>
<keyword evidence="4" id="KW-1185">Reference proteome</keyword>
<dbReference type="PANTHER" id="PTHR40066:SF1">
    <property type="entry name" value="UPF0473 PROTEIN CBO2561_CLC_2432"/>
    <property type="match status" value="1"/>
</dbReference>
<evidence type="ECO:0000313" key="4">
    <source>
        <dbReference type="Proteomes" id="UP000530514"/>
    </source>
</evidence>
<protein>
    <recommendedName>
        <fullName evidence="2">UPF0473 protein H1164_11310</fullName>
    </recommendedName>
</protein>
<evidence type="ECO:0000256" key="2">
    <source>
        <dbReference type="HAMAP-Rule" id="MF_01448"/>
    </source>
</evidence>
<dbReference type="Proteomes" id="UP000530514">
    <property type="component" value="Unassembled WGS sequence"/>
</dbReference>
<sequence>MTDHTHEPEYLIIPNEDGEEEKFEIMFTFEHDETGKKYMFVTPAEEDEEDDGDDYQEVLAFRYEDEDGDFRIEMIDEDNEEEWDMVEEMFNTLFSGLELEEEEDHRE</sequence>
<proteinExistence type="inferred from homology"/>
<dbReference type="AlphaFoldDB" id="A0A7W1XB71"/>
<gene>
    <name evidence="3" type="ORF">H1164_11310</name>
</gene>
<dbReference type="RefSeq" id="WP_033100948.1">
    <property type="nucleotide sequence ID" value="NZ_JACEIP010000016.1"/>
</dbReference>
<dbReference type="PANTHER" id="PTHR40066">
    <property type="entry name" value="UPF0473 PROTEIN CBO2561/CLC_2432"/>
    <property type="match status" value="1"/>
</dbReference>
<comment type="caution">
    <text evidence="3">The sequence shown here is derived from an EMBL/GenBank/DDBJ whole genome shotgun (WGS) entry which is preliminary data.</text>
</comment>